<accession>A0A927FKG6</accession>
<feature type="coiled-coil region" evidence="1">
    <location>
        <begin position="39"/>
        <end position="66"/>
    </location>
</feature>
<name>A0A927FKG6_9BURK</name>
<evidence type="ECO:0000256" key="1">
    <source>
        <dbReference type="SAM" id="Coils"/>
    </source>
</evidence>
<dbReference type="AlphaFoldDB" id="A0A927FKG6"/>
<sequence>MTRATFSCPFCCSDVPLQASVCSHCTRDLALFKPLALQMHELSDQVEQLKAVVQEQQTALAELKSHDIGALALAISEQQQMAPTAPAPPASTSVKPSWWALFAMVLMTVALVGLSHWVLLFVYDSPPVALRLLTITLPALTGYVCARQSGMGAVVQWLTAAVTGVASVWLMLWITSTIDGVPLWPNNPRDWRETFEYMAAISLAFFTGHLLHRFIQHWSKQQQNRISLSVLLERDEKGQFKIAEVTRQVQNLVTAMAPVVSAGTALYSGLKVFTGN</sequence>
<protein>
    <submittedName>
        <fullName evidence="3">Uncharacterized protein</fullName>
    </submittedName>
</protein>
<organism evidence="3 4">
    <name type="scientific">Limnohabitans radicicola</name>
    <dbReference type="NCBI Taxonomy" id="2771427"/>
    <lineage>
        <taxon>Bacteria</taxon>
        <taxon>Pseudomonadati</taxon>
        <taxon>Pseudomonadota</taxon>
        <taxon>Betaproteobacteria</taxon>
        <taxon>Burkholderiales</taxon>
        <taxon>Comamonadaceae</taxon>
        <taxon>Limnohabitans</taxon>
    </lineage>
</organism>
<keyword evidence="4" id="KW-1185">Reference proteome</keyword>
<reference evidence="3" key="1">
    <citation type="submission" date="2020-09" db="EMBL/GenBank/DDBJ databases">
        <title>Genome seq and assembly of Limnohabitants sp.</title>
        <authorList>
            <person name="Chhetri G."/>
        </authorList>
    </citation>
    <scope>NUCLEOTIDE SEQUENCE</scope>
    <source>
        <strain evidence="3">JUR4</strain>
    </source>
</reference>
<keyword evidence="1" id="KW-0175">Coiled coil</keyword>
<dbReference type="RefSeq" id="WP_191820207.1">
    <property type="nucleotide sequence ID" value="NZ_JACYFT010000003.1"/>
</dbReference>
<keyword evidence="2" id="KW-0472">Membrane</keyword>
<keyword evidence="2" id="KW-0812">Transmembrane</keyword>
<comment type="caution">
    <text evidence="3">The sequence shown here is derived from an EMBL/GenBank/DDBJ whole genome shotgun (WGS) entry which is preliminary data.</text>
</comment>
<dbReference type="Proteomes" id="UP000647424">
    <property type="component" value="Unassembled WGS sequence"/>
</dbReference>
<evidence type="ECO:0000256" key="2">
    <source>
        <dbReference type="SAM" id="Phobius"/>
    </source>
</evidence>
<evidence type="ECO:0000313" key="4">
    <source>
        <dbReference type="Proteomes" id="UP000647424"/>
    </source>
</evidence>
<feature type="transmembrane region" description="Helical" evidence="2">
    <location>
        <begin position="128"/>
        <end position="146"/>
    </location>
</feature>
<dbReference type="EMBL" id="JACYFT010000003">
    <property type="protein sequence ID" value="MBD8051732.1"/>
    <property type="molecule type" value="Genomic_DNA"/>
</dbReference>
<evidence type="ECO:0000313" key="3">
    <source>
        <dbReference type="EMBL" id="MBD8051732.1"/>
    </source>
</evidence>
<feature type="transmembrane region" description="Helical" evidence="2">
    <location>
        <begin position="153"/>
        <end position="174"/>
    </location>
</feature>
<gene>
    <name evidence="3" type="ORF">IC609_14390</name>
</gene>
<keyword evidence="2" id="KW-1133">Transmembrane helix</keyword>
<proteinExistence type="predicted"/>
<feature type="transmembrane region" description="Helical" evidence="2">
    <location>
        <begin position="194"/>
        <end position="215"/>
    </location>
</feature>
<feature type="transmembrane region" description="Helical" evidence="2">
    <location>
        <begin position="98"/>
        <end position="122"/>
    </location>
</feature>